<dbReference type="AlphaFoldDB" id="A0A8J5MU92"/>
<gene>
    <name evidence="2" type="ORF">Hamer_G002310</name>
</gene>
<proteinExistence type="predicted"/>
<name>A0A8J5MU92_HOMAM</name>
<keyword evidence="3" id="KW-1185">Reference proteome</keyword>
<feature type="domain" description="Chitin-binding type-2" evidence="1">
    <location>
        <begin position="61"/>
        <end position="123"/>
    </location>
</feature>
<dbReference type="Proteomes" id="UP000747542">
    <property type="component" value="Unassembled WGS sequence"/>
</dbReference>
<evidence type="ECO:0000313" key="2">
    <source>
        <dbReference type="EMBL" id="KAG7163219.1"/>
    </source>
</evidence>
<sequence length="132" mass="14830">MKYLCSLHSVHSLNLLVSDSTLCPAKLRSEVMTNSINTLSCSHYNTRPREPWIFSQLCEDFVLCGTDGSDKETRTLCTSFFQCVETEEGKWTSQMRNCVGGRMYSYDTDTCVSKPTGVWRCQSGVCKCPGTL</sequence>
<protein>
    <recommendedName>
        <fullName evidence="1">Chitin-binding type-2 domain-containing protein</fullName>
    </recommendedName>
</protein>
<dbReference type="GO" id="GO:0008061">
    <property type="term" value="F:chitin binding"/>
    <property type="evidence" value="ECO:0007669"/>
    <property type="project" value="InterPro"/>
</dbReference>
<evidence type="ECO:0000259" key="1">
    <source>
        <dbReference type="PROSITE" id="PS50940"/>
    </source>
</evidence>
<reference evidence="2" key="1">
    <citation type="journal article" date="2021" name="Sci. Adv.">
        <title>The American lobster genome reveals insights on longevity, neural, and immune adaptations.</title>
        <authorList>
            <person name="Polinski J.M."/>
            <person name="Zimin A.V."/>
            <person name="Clark K.F."/>
            <person name="Kohn A.B."/>
            <person name="Sadowski N."/>
            <person name="Timp W."/>
            <person name="Ptitsyn A."/>
            <person name="Khanna P."/>
            <person name="Romanova D.Y."/>
            <person name="Williams P."/>
            <person name="Greenwood S.J."/>
            <person name="Moroz L.L."/>
            <person name="Walt D.R."/>
            <person name="Bodnar A.G."/>
        </authorList>
    </citation>
    <scope>NUCLEOTIDE SEQUENCE</scope>
    <source>
        <strain evidence="2">GMGI-L3</strain>
    </source>
</reference>
<accession>A0A8J5MU92</accession>
<organism evidence="2 3">
    <name type="scientific">Homarus americanus</name>
    <name type="common">American lobster</name>
    <dbReference type="NCBI Taxonomy" id="6706"/>
    <lineage>
        <taxon>Eukaryota</taxon>
        <taxon>Metazoa</taxon>
        <taxon>Ecdysozoa</taxon>
        <taxon>Arthropoda</taxon>
        <taxon>Crustacea</taxon>
        <taxon>Multicrustacea</taxon>
        <taxon>Malacostraca</taxon>
        <taxon>Eumalacostraca</taxon>
        <taxon>Eucarida</taxon>
        <taxon>Decapoda</taxon>
        <taxon>Pleocyemata</taxon>
        <taxon>Astacidea</taxon>
        <taxon>Nephropoidea</taxon>
        <taxon>Nephropidae</taxon>
        <taxon>Homarus</taxon>
    </lineage>
</organism>
<dbReference type="GO" id="GO:0005576">
    <property type="term" value="C:extracellular region"/>
    <property type="evidence" value="ECO:0007669"/>
    <property type="project" value="InterPro"/>
</dbReference>
<evidence type="ECO:0000313" key="3">
    <source>
        <dbReference type="Proteomes" id="UP000747542"/>
    </source>
</evidence>
<dbReference type="EMBL" id="JAHLQT010026502">
    <property type="protein sequence ID" value="KAG7163219.1"/>
    <property type="molecule type" value="Genomic_DNA"/>
</dbReference>
<comment type="caution">
    <text evidence="2">The sequence shown here is derived from an EMBL/GenBank/DDBJ whole genome shotgun (WGS) entry which is preliminary data.</text>
</comment>
<dbReference type="InterPro" id="IPR002557">
    <property type="entry name" value="Chitin-bd_dom"/>
</dbReference>
<dbReference type="PROSITE" id="PS50940">
    <property type="entry name" value="CHIT_BIND_II"/>
    <property type="match status" value="1"/>
</dbReference>